<feature type="non-terminal residue" evidence="2">
    <location>
        <position position="261"/>
    </location>
</feature>
<dbReference type="Pfam" id="PF00078">
    <property type="entry name" value="RVT_1"/>
    <property type="match status" value="1"/>
</dbReference>
<dbReference type="PANTHER" id="PTHR47510:SF3">
    <property type="entry name" value="ENDO_EXONUCLEASE_PHOSPHATASE DOMAIN-CONTAINING PROTEIN"/>
    <property type="match status" value="1"/>
</dbReference>
<proteinExistence type="predicted"/>
<evidence type="ECO:0000313" key="2">
    <source>
        <dbReference type="EMBL" id="CAB4026300.1"/>
    </source>
</evidence>
<keyword evidence="3" id="KW-1185">Reference proteome</keyword>
<dbReference type="PANTHER" id="PTHR47510">
    <property type="entry name" value="REVERSE TRANSCRIPTASE DOMAIN-CONTAINING PROTEIN"/>
    <property type="match status" value="1"/>
</dbReference>
<reference evidence="2" key="1">
    <citation type="submission" date="2020-04" db="EMBL/GenBank/DDBJ databases">
        <authorList>
            <person name="Alioto T."/>
            <person name="Alioto T."/>
            <person name="Gomez Garrido J."/>
        </authorList>
    </citation>
    <scope>NUCLEOTIDE SEQUENCE</scope>
    <source>
        <strain evidence="2">A484AB</strain>
    </source>
</reference>
<dbReference type="EMBL" id="CACRXK020014124">
    <property type="protein sequence ID" value="CAB4026300.1"/>
    <property type="molecule type" value="Genomic_DNA"/>
</dbReference>
<dbReference type="SUPFAM" id="SSF56672">
    <property type="entry name" value="DNA/RNA polymerases"/>
    <property type="match status" value="1"/>
</dbReference>
<dbReference type="InterPro" id="IPR000477">
    <property type="entry name" value="RT_dom"/>
</dbReference>
<dbReference type="AlphaFoldDB" id="A0A7D9L5X6"/>
<dbReference type="InterPro" id="IPR043502">
    <property type="entry name" value="DNA/RNA_pol_sf"/>
</dbReference>
<evidence type="ECO:0000313" key="3">
    <source>
        <dbReference type="Proteomes" id="UP001152795"/>
    </source>
</evidence>
<protein>
    <recommendedName>
        <fullName evidence="1">Reverse transcriptase domain-containing protein</fullName>
    </recommendedName>
</protein>
<dbReference type="OrthoDB" id="445826at2759"/>
<dbReference type="Proteomes" id="UP001152795">
    <property type="component" value="Unassembled WGS sequence"/>
</dbReference>
<accession>A0A7D9L5X6</accession>
<gene>
    <name evidence="2" type="ORF">PACLA_8A017810</name>
</gene>
<name>A0A7D9L5X6_PARCT</name>
<organism evidence="2 3">
    <name type="scientific">Paramuricea clavata</name>
    <name type="common">Red gorgonian</name>
    <name type="synonym">Violescent sea-whip</name>
    <dbReference type="NCBI Taxonomy" id="317549"/>
    <lineage>
        <taxon>Eukaryota</taxon>
        <taxon>Metazoa</taxon>
        <taxon>Cnidaria</taxon>
        <taxon>Anthozoa</taxon>
        <taxon>Octocorallia</taxon>
        <taxon>Malacalcyonacea</taxon>
        <taxon>Plexauridae</taxon>
        <taxon>Paramuricea</taxon>
    </lineage>
</organism>
<feature type="domain" description="Reverse transcriptase" evidence="1">
    <location>
        <begin position="156"/>
        <end position="255"/>
    </location>
</feature>
<comment type="caution">
    <text evidence="2">The sequence shown here is derived from an EMBL/GenBank/DDBJ whole genome shotgun (WGS) entry which is preliminary data.</text>
</comment>
<sequence length="261" mass="30746">MTLKKTWDTIKELIKKKPHRSQLPTSFLCNNKYINNPKEIANNFNEFFSNIGPNLAKQFDKNSNDFKKYLNTNYVNSVFITEIKTSEVLEIMRQLKPNKSHGYDEIHPRVIKEIAPQISTVLCHIFNLTFKTGIIPKGLKISLITPIFKAGSNEEFNNYRPISVRLMNYIEKNHILHNNQYGFRRNRSNTMAIIHLTEKIKRTIENNEFTIGIFLDLSKAFDTVNHNIRLQKLESYGTRGILRKWFQSYLTDREQIVKYNK</sequence>
<evidence type="ECO:0000259" key="1">
    <source>
        <dbReference type="Pfam" id="PF00078"/>
    </source>
</evidence>